<evidence type="ECO:0000256" key="2">
    <source>
        <dbReference type="ARBA" id="ARBA00004651"/>
    </source>
</evidence>
<dbReference type="PANTHER" id="PTHR43221">
    <property type="entry name" value="PROTEASE HTPX"/>
    <property type="match status" value="1"/>
</dbReference>
<evidence type="ECO:0000256" key="6">
    <source>
        <dbReference type="ARBA" id="ARBA00022723"/>
    </source>
</evidence>
<dbReference type="GO" id="GO:0046872">
    <property type="term" value="F:metal ion binding"/>
    <property type="evidence" value="ECO:0007669"/>
    <property type="project" value="UniProtKB-KW"/>
</dbReference>
<evidence type="ECO:0000256" key="5">
    <source>
        <dbReference type="ARBA" id="ARBA00022692"/>
    </source>
</evidence>
<evidence type="ECO:0000256" key="7">
    <source>
        <dbReference type="ARBA" id="ARBA00022801"/>
    </source>
</evidence>
<feature type="domain" description="YxkI PH" evidence="14">
    <location>
        <begin position="153"/>
        <end position="238"/>
    </location>
</feature>
<evidence type="ECO:0000256" key="9">
    <source>
        <dbReference type="ARBA" id="ARBA00022989"/>
    </source>
</evidence>
<feature type="transmembrane region" description="Helical" evidence="12">
    <location>
        <begin position="405"/>
        <end position="422"/>
    </location>
</feature>
<feature type="transmembrane region" description="Helical" evidence="12">
    <location>
        <begin position="434"/>
        <end position="454"/>
    </location>
</feature>
<dbReference type="InterPro" id="IPR056388">
    <property type="entry name" value="PH_YxkI"/>
</dbReference>
<evidence type="ECO:0000256" key="4">
    <source>
        <dbReference type="ARBA" id="ARBA00022670"/>
    </source>
</evidence>
<dbReference type="Proteomes" id="UP000234237">
    <property type="component" value="Chromosome"/>
</dbReference>
<keyword evidence="8" id="KW-0862">Zinc</keyword>
<dbReference type="EMBL" id="CP018622">
    <property type="protein sequence ID" value="AUJ26997.1"/>
    <property type="molecule type" value="Genomic_DNA"/>
</dbReference>
<dbReference type="InterPro" id="IPR001915">
    <property type="entry name" value="Peptidase_M48"/>
</dbReference>
<evidence type="ECO:0000256" key="1">
    <source>
        <dbReference type="ARBA" id="ARBA00001947"/>
    </source>
</evidence>
<accession>A0A2K9J4Y3</accession>
<comment type="subcellular location">
    <subcellularLocation>
        <location evidence="2">Cell membrane</location>
        <topology evidence="2">Multi-pass membrane protein</topology>
    </subcellularLocation>
</comment>
<evidence type="ECO:0000313" key="16">
    <source>
        <dbReference type="Proteomes" id="UP000234237"/>
    </source>
</evidence>
<gene>
    <name evidence="15" type="ORF">A21D_03963</name>
</gene>
<proteinExistence type="predicted"/>
<dbReference type="AlphaFoldDB" id="A0A2K9J4Y3"/>
<evidence type="ECO:0000256" key="11">
    <source>
        <dbReference type="ARBA" id="ARBA00023136"/>
    </source>
</evidence>
<feature type="transmembrane region" description="Helical" evidence="12">
    <location>
        <begin position="268"/>
        <end position="288"/>
    </location>
</feature>
<evidence type="ECO:0000259" key="14">
    <source>
        <dbReference type="Pfam" id="PF23492"/>
    </source>
</evidence>
<keyword evidence="6" id="KW-0479">Metal-binding</keyword>
<evidence type="ECO:0000256" key="12">
    <source>
        <dbReference type="SAM" id="Phobius"/>
    </source>
</evidence>
<dbReference type="RefSeq" id="WP_101934138.1">
    <property type="nucleotide sequence ID" value="NZ_CP018622.1"/>
</dbReference>
<feature type="transmembrane region" description="Helical" evidence="12">
    <location>
        <begin position="99"/>
        <end position="120"/>
    </location>
</feature>
<evidence type="ECO:0000256" key="10">
    <source>
        <dbReference type="ARBA" id="ARBA00023049"/>
    </source>
</evidence>
<dbReference type="KEGG" id="vpn:A21D_03963"/>
<protein>
    <submittedName>
        <fullName evidence="15">Uncharacterized protein</fullName>
    </submittedName>
</protein>
<name>A0A2K9J4Y3_9BACI</name>
<keyword evidence="7" id="KW-0378">Hydrolase</keyword>
<dbReference type="PANTHER" id="PTHR43221:SF1">
    <property type="entry name" value="PROTEASE HTPX"/>
    <property type="match status" value="1"/>
</dbReference>
<keyword evidence="10" id="KW-0482">Metalloprotease</keyword>
<dbReference type="GO" id="GO:0005886">
    <property type="term" value="C:plasma membrane"/>
    <property type="evidence" value="ECO:0007669"/>
    <property type="project" value="UniProtKB-SubCell"/>
</dbReference>
<feature type="transmembrane region" description="Helical" evidence="12">
    <location>
        <begin position="49"/>
        <end position="67"/>
    </location>
</feature>
<evidence type="ECO:0000256" key="8">
    <source>
        <dbReference type="ARBA" id="ARBA00022833"/>
    </source>
</evidence>
<feature type="transmembrane region" description="Helical" evidence="12">
    <location>
        <begin position="294"/>
        <end position="312"/>
    </location>
</feature>
<evidence type="ECO:0000259" key="13">
    <source>
        <dbReference type="Pfam" id="PF01435"/>
    </source>
</evidence>
<keyword evidence="4" id="KW-0645">Protease</keyword>
<organism evidence="15 16">
    <name type="scientific">Virgibacillus dokdonensis</name>
    <dbReference type="NCBI Taxonomy" id="302167"/>
    <lineage>
        <taxon>Bacteria</taxon>
        <taxon>Bacillati</taxon>
        <taxon>Bacillota</taxon>
        <taxon>Bacilli</taxon>
        <taxon>Bacillales</taxon>
        <taxon>Bacillaceae</taxon>
        <taxon>Virgibacillus</taxon>
    </lineage>
</organism>
<keyword evidence="9 12" id="KW-1133">Transmembrane helix</keyword>
<dbReference type="STRING" id="302167.GCA_900166595_02805"/>
<reference evidence="16" key="1">
    <citation type="submission" date="2016-11" db="EMBL/GenBank/DDBJ databases">
        <title>Complete genome sequence of Virgibacillus pantothenticus 21D, a halophilic bacterium isolated from the deep hypersaline anoxic basin Discovery in the Mediterranean Sea.</title>
        <authorList>
            <person name="Zeaiter Z."/>
            <person name="Booth J.M."/>
            <person name="Prosdocimi E.M."/>
            <person name="Mapelli F."/>
            <person name="Fusi M."/>
            <person name="Daffonchio D."/>
            <person name="Borin S."/>
            <person name="Crotti E."/>
        </authorList>
    </citation>
    <scope>NUCLEOTIDE SEQUENCE [LARGE SCALE GENOMIC DNA]</scope>
    <source>
        <strain evidence="16">21D</strain>
    </source>
</reference>
<sequence>MQLFIISVITILLTCISFILPKKVSVGLLLIGSCSMIVYLLMTNEFFEAVLPLSVMFVTYFSFSVVFDHDKKLKKQQLQQKLSVTNFQIVELKRDVRRILMDICLAGAIAGVSVICLLFIPEMINTLKYLLGYYLILMLPSFLNRLVDYFFAKVYMLPEEQVLVIISLLEARELPMEHLEAIQKQSNPDILRLHPSFAFLAERKDYTISFSTVLRLTFSGETMYLTPVNVEAWYMYWNRFIQVDQVETEKNILPIWHRSNIKRLLWKGYFAISVKGVAAYTAFLTILIFLHCPWYVITVFVFLWWLFNMYIADRLLINASDAEEVTAGELYHISQEIFSKAGITGTRLYVIDSDVYNGFATGTHIGKGTIMLTSATTKLSWSAVKAILAHEAIHIKKRDVMVNQIGRVMLMIVLGFGIFLSFNGLKQLIEQPLLLIVLINLLWAIFIICLSGVAQWTEVRADYLGAELLEAGNRHMADGLKELAVAQDQATNKALQYSNLEENNHNSIERGSWLLRFMEFQFMPHPPLYWRIQQLCKEENWNRTRKAWLVARIKESLPDFFQHKRVNL</sequence>
<keyword evidence="11 12" id="KW-0472">Membrane</keyword>
<dbReference type="Pfam" id="PF01435">
    <property type="entry name" value="Peptidase_M48"/>
    <property type="match status" value="1"/>
</dbReference>
<evidence type="ECO:0000313" key="15">
    <source>
        <dbReference type="EMBL" id="AUJ26997.1"/>
    </source>
</evidence>
<keyword evidence="3" id="KW-1003">Cell membrane</keyword>
<dbReference type="Pfam" id="PF23492">
    <property type="entry name" value="bPH_9"/>
    <property type="match status" value="1"/>
</dbReference>
<dbReference type="CDD" id="cd07329">
    <property type="entry name" value="M56_like"/>
    <property type="match status" value="1"/>
</dbReference>
<keyword evidence="5 12" id="KW-0812">Transmembrane</keyword>
<dbReference type="GO" id="GO:0004222">
    <property type="term" value="F:metalloendopeptidase activity"/>
    <property type="evidence" value="ECO:0007669"/>
    <property type="project" value="InterPro"/>
</dbReference>
<dbReference type="GO" id="GO:0006508">
    <property type="term" value="P:proteolysis"/>
    <property type="evidence" value="ECO:0007669"/>
    <property type="project" value="UniProtKB-KW"/>
</dbReference>
<dbReference type="InterPro" id="IPR050083">
    <property type="entry name" value="HtpX_protease"/>
</dbReference>
<feature type="transmembrane region" description="Helical" evidence="12">
    <location>
        <begin position="126"/>
        <end position="147"/>
    </location>
</feature>
<dbReference type="Gene3D" id="3.30.2010.10">
    <property type="entry name" value="Metalloproteases ('zincins'), catalytic domain"/>
    <property type="match status" value="1"/>
</dbReference>
<comment type="cofactor">
    <cofactor evidence="1">
        <name>Zn(2+)</name>
        <dbReference type="ChEBI" id="CHEBI:29105"/>
    </cofactor>
</comment>
<feature type="domain" description="Peptidase M48" evidence="13">
    <location>
        <begin position="327"/>
        <end position="537"/>
    </location>
</feature>
<evidence type="ECO:0000256" key="3">
    <source>
        <dbReference type="ARBA" id="ARBA00022475"/>
    </source>
</evidence>